<keyword evidence="4" id="KW-1185">Reference proteome</keyword>
<gene>
    <name evidence="3" type="ORF">SAMN04488557_4154</name>
</gene>
<feature type="chain" id="PRO_5011705842" evidence="2">
    <location>
        <begin position="28"/>
        <end position="220"/>
    </location>
</feature>
<evidence type="ECO:0000313" key="4">
    <source>
        <dbReference type="Proteomes" id="UP000199423"/>
    </source>
</evidence>
<sequence length="220" mass="23323">MAALPAKTVFAVAVILAAVLTANPSLADPAGSNTAQTGRRFEYGPYGSPNNSPGGGHAFPQNNAVDPAGNDDGGAAERPSTDDRSEAPAFRDDYPGRDGRGNAHSGADDNDDDADRAPVDAAGPAPGDDYRELSRVEVRASAPDSNVPYEIREHDARSAAIEAWRSKVADRFGPEFAHWRTAADKHVDCTPDAREGLVCIASGVPVRGFDRYGRWHREGQ</sequence>
<feature type="signal peptide" evidence="2">
    <location>
        <begin position="1"/>
        <end position="27"/>
    </location>
</feature>
<evidence type="ECO:0000313" key="3">
    <source>
        <dbReference type="EMBL" id="SFV39128.1"/>
    </source>
</evidence>
<reference evidence="4" key="1">
    <citation type="submission" date="2016-10" db="EMBL/GenBank/DDBJ databases">
        <authorList>
            <person name="Varghese N."/>
            <person name="Submissions S."/>
        </authorList>
    </citation>
    <scope>NUCLEOTIDE SEQUENCE [LARGE SCALE GENOMIC DNA]</scope>
    <source>
        <strain evidence="4">DSM 1565</strain>
    </source>
</reference>
<accession>A0A1I7NX04</accession>
<organism evidence="3 4">
    <name type="scientific">Hyphomicrobium facile</name>
    <dbReference type="NCBI Taxonomy" id="51670"/>
    <lineage>
        <taxon>Bacteria</taxon>
        <taxon>Pseudomonadati</taxon>
        <taxon>Pseudomonadota</taxon>
        <taxon>Alphaproteobacteria</taxon>
        <taxon>Hyphomicrobiales</taxon>
        <taxon>Hyphomicrobiaceae</taxon>
        <taxon>Hyphomicrobium</taxon>
    </lineage>
</organism>
<proteinExistence type="predicted"/>
<dbReference type="OrthoDB" id="7933900at2"/>
<dbReference type="STRING" id="51670.SAMN04488557_4154"/>
<dbReference type="RefSeq" id="WP_092869652.1">
    <property type="nucleotide sequence ID" value="NZ_FPCH01000005.1"/>
</dbReference>
<dbReference type="Proteomes" id="UP000199423">
    <property type="component" value="Unassembled WGS sequence"/>
</dbReference>
<feature type="compositionally biased region" description="Low complexity" evidence="1">
    <location>
        <begin position="43"/>
        <end position="52"/>
    </location>
</feature>
<feature type="region of interest" description="Disordered" evidence="1">
    <location>
        <begin position="25"/>
        <end position="130"/>
    </location>
</feature>
<dbReference type="AlphaFoldDB" id="A0A1I7NX04"/>
<evidence type="ECO:0000256" key="2">
    <source>
        <dbReference type="SAM" id="SignalP"/>
    </source>
</evidence>
<name>A0A1I7NX04_9HYPH</name>
<dbReference type="EMBL" id="FPCH01000005">
    <property type="protein sequence ID" value="SFV39128.1"/>
    <property type="molecule type" value="Genomic_DNA"/>
</dbReference>
<feature type="compositionally biased region" description="Basic and acidic residues" evidence="1">
    <location>
        <begin position="79"/>
        <end position="101"/>
    </location>
</feature>
<evidence type="ECO:0000256" key="1">
    <source>
        <dbReference type="SAM" id="MobiDB-lite"/>
    </source>
</evidence>
<protein>
    <submittedName>
        <fullName evidence="3">Uncharacterized protein</fullName>
    </submittedName>
</protein>
<keyword evidence="2" id="KW-0732">Signal</keyword>